<dbReference type="InterPro" id="IPR034423">
    <property type="entry name" value="RBM19_RRM5"/>
</dbReference>
<keyword evidence="5" id="KW-0539">Nucleus</keyword>
<evidence type="ECO:0000256" key="1">
    <source>
        <dbReference type="ARBA" id="ARBA00004123"/>
    </source>
</evidence>
<keyword evidence="4 6" id="KW-0694">RNA-binding</keyword>
<feature type="compositionally biased region" description="Basic and acidic residues" evidence="7">
    <location>
        <begin position="219"/>
        <end position="241"/>
    </location>
</feature>
<feature type="compositionally biased region" description="Basic and acidic residues" evidence="7">
    <location>
        <begin position="165"/>
        <end position="176"/>
    </location>
</feature>
<accession>A0AAN9Z5M9</accession>
<dbReference type="CDD" id="cd12318">
    <property type="entry name" value="RRM5_RBM19_like"/>
    <property type="match status" value="1"/>
</dbReference>
<dbReference type="Pfam" id="PF00076">
    <property type="entry name" value="RRM_1"/>
    <property type="match status" value="6"/>
</dbReference>
<comment type="similarity">
    <text evidence="2">Belongs to the RRM MRD1 family.</text>
</comment>
<dbReference type="SMART" id="SM00360">
    <property type="entry name" value="RRM"/>
    <property type="match status" value="6"/>
</dbReference>
<feature type="region of interest" description="Disordered" evidence="7">
    <location>
        <begin position="217"/>
        <end position="241"/>
    </location>
</feature>
<dbReference type="InterPro" id="IPR034420">
    <property type="entry name" value="RBM19_RRM4"/>
</dbReference>
<dbReference type="GO" id="GO:0005634">
    <property type="term" value="C:nucleus"/>
    <property type="evidence" value="ECO:0007669"/>
    <property type="project" value="UniProtKB-SubCell"/>
</dbReference>
<feature type="domain" description="RRM" evidence="8">
    <location>
        <begin position="778"/>
        <end position="861"/>
    </location>
</feature>
<keyword evidence="3" id="KW-0677">Repeat</keyword>
<organism evidence="9 10">
    <name type="scientific">Gryllus longicercus</name>
    <dbReference type="NCBI Taxonomy" id="2509291"/>
    <lineage>
        <taxon>Eukaryota</taxon>
        <taxon>Metazoa</taxon>
        <taxon>Ecdysozoa</taxon>
        <taxon>Arthropoda</taxon>
        <taxon>Hexapoda</taxon>
        <taxon>Insecta</taxon>
        <taxon>Pterygota</taxon>
        <taxon>Neoptera</taxon>
        <taxon>Polyneoptera</taxon>
        <taxon>Orthoptera</taxon>
        <taxon>Ensifera</taxon>
        <taxon>Gryllidea</taxon>
        <taxon>Grylloidea</taxon>
        <taxon>Gryllidae</taxon>
        <taxon>Gryllinae</taxon>
        <taxon>Gryllus</taxon>
    </lineage>
</organism>
<gene>
    <name evidence="9" type="ORF">R5R35_002984</name>
</gene>
<dbReference type="InterPro" id="IPR035979">
    <property type="entry name" value="RBD_domain_sf"/>
</dbReference>
<dbReference type="AlphaFoldDB" id="A0AAN9Z5M9"/>
<evidence type="ECO:0000259" key="8">
    <source>
        <dbReference type="PROSITE" id="PS50102"/>
    </source>
</evidence>
<dbReference type="Proteomes" id="UP001378592">
    <property type="component" value="Unassembled WGS sequence"/>
</dbReference>
<feature type="compositionally biased region" description="Basic and acidic residues" evidence="7">
    <location>
        <begin position="642"/>
        <end position="656"/>
    </location>
</feature>
<keyword evidence="10" id="KW-1185">Reference proteome</keyword>
<dbReference type="SUPFAM" id="SSF54928">
    <property type="entry name" value="RNA-binding domain, RBD"/>
    <property type="match status" value="5"/>
</dbReference>
<reference evidence="9 10" key="1">
    <citation type="submission" date="2024-03" db="EMBL/GenBank/DDBJ databases">
        <title>The genome assembly and annotation of the cricket Gryllus longicercus Weissman &amp; Gray.</title>
        <authorList>
            <person name="Szrajer S."/>
            <person name="Gray D."/>
            <person name="Ylla G."/>
        </authorList>
    </citation>
    <scope>NUCLEOTIDE SEQUENCE [LARGE SCALE GENOMIC DNA]</scope>
    <source>
        <strain evidence="9">DAG 2021-001</strain>
        <tissue evidence="9">Whole body minus gut</tissue>
    </source>
</reference>
<feature type="compositionally biased region" description="Polar residues" evidence="7">
    <location>
        <begin position="630"/>
        <end position="641"/>
    </location>
</feature>
<dbReference type="CDD" id="cd12569">
    <property type="entry name" value="RRM4_RBM19"/>
    <property type="match status" value="1"/>
</dbReference>
<dbReference type="InterPro" id="IPR034421">
    <property type="entry name" value="RBM19_RRM6"/>
</dbReference>
<feature type="domain" description="RRM" evidence="8">
    <location>
        <begin position="352"/>
        <end position="430"/>
    </location>
</feature>
<evidence type="ECO:0000256" key="2">
    <source>
        <dbReference type="ARBA" id="ARBA00008033"/>
    </source>
</evidence>
<dbReference type="EMBL" id="JAZDUA010000081">
    <property type="protein sequence ID" value="KAK7869038.1"/>
    <property type="molecule type" value="Genomic_DNA"/>
</dbReference>
<proteinExistence type="inferred from homology"/>
<evidence type="ECO:0000256" key="5">
    <source>
        <dbReference type="ARBA" id="ARBA00023242"/>
    </source>
</evidence>
<comment type="caution">
    <text evidence="9">The sequence shown here is derived from an EMBL/GenBank/DDBJ whole genome shotgun (WGS) entry which is preliminary data.</text>
</comment>
<evidence type="ECO:0000256" key="3">
    <source>
        <dbReference type="ARBA" id="ARBA00022737"/>
    </source>
</evidence>
<evidence type="ECO:0000256" key="4">
    <source>
        <dbReference type="ARBA" id="ARBA00022884"/>
    </source>
</evidence>
<sequence length="899" mass="102320">MSRLIVKNLANSVTEAKLKEVFSEKGNVTDVQLKYTSDGKFRHFGFVGFLDNEQASQAVEYFNNTFINGSRIRVEFCAALGDPNKPKAWSKHCADSSAYKKIHQVVKEEAKEDKKKKETKSSAVKDILKNYENDPVFSEFMEARTKGKEIWRDDIVADNEPQKISNEKGTEPKSNEFDSDSENVSDDDKADDSELDESSKVAKSNISDMEYLKMKMKGKKELSEQTEKSEENKPSEKEKKKEKNNIVLYTVKLRGLKYNSKKQQIKKFFSPLKPYSIRLPKLQKGIAYVGFKTEKMMKLALMKHRSFLEGRQIFVLRYEGDVKHSLKARNLGNRWEEQAESLKNEEAVAESGRIFVRNLAYTMKEDDLEALFAKYGPLTEVIMPIDRFSRKPKGFAVITFLIPEHAVKAFMELDGSIQQGRMMHLIPAKSKKSIEEMLEMDGLTYKQKKALKEKAQASSSNNWNTLFLGQNAVADLIAKNYNTTKEKVLDTSGKESLAVRLALGETQIVSETRQFLLDSGVQLDAFNQNTTLRSKTVILVKNLPAGTTSQEMCQLFAKFGELGRVLLPPSGVTAIVEFLEPSEARAAFRKLAYKKFKHIPLFLEWAPSNTFSTAFAGEKTPKGYEAPSNGVDNKISNNVHYDQQEQKVDKKDNSQKEEEEEEEEEENEEPEPDTTLFVKNLNFETREDAIKEHFKKCGRIHDVTVALKKDPKNPGKMLSMGYGFIQFKKKASLEKALKSYQNAVLDGYSLELKRSNRTLQANVATGRKVTNVGKQTGSKILVRNIPFQATQKEVRELFQTFGEIKALRLPQKMVSAGGSGAHRGFAFVEYYTKHDAKRAFKSLGQSTHLYGRRLVLEWAKAEENVEELRKKTASQFQNISSHYQRNKSIAEFEMDQDPE</sequence>
<dbReference type="InterPro" id="IPR012677">
    <property type="entry name" value="Nucleotide-bd_a/b_plait_sf"/>
</dbReference>
<dbReference type="Gene3D" id="3.30.70.330">
    <property type="match status" value="6"/>
</dbReference>
<evidence type="ECO:0000256" key="6">
    <source>
        <dbReference type="PROSITE-ProRule" id="PRU00176"/>
    </source>
</evidence>
<dbReference type="InterPro" id="IPR000504">
    <property type="entry name" value="RRM_dom"/>
</dbReference>
<feature type="domain" description="RRM" evidence="8">
    <location>
        <begin position="536"/>
        <end position="608"/>
    </location>
</feature>
<feature type="compositionally biased region" description="Acidic residues" evidence="7">
    <location>
        <begin position="657"/>
        <end position="672"/>
    </location>
</feature>
<dbReference type="FunFam" id="3.30.70.330:FF:000738">
    <property type="entry name" value="RNA-binding motif protein 19"/>
    <property type="match status" value="1"/>
</dbReference>
<feature type="compositionally biased region" description="Acidic residues" evidence="7">
    <location>
        <begin position="177"/>
        <end position="196"/>
    </location>
</feature>
<dbReference type="FunFam" id="3.30.70.330:FF:000277">
    <property type="entry name" value="RNA binding motif protein 19"/>
    <property type="match status" value="1"/>
</dbReference>
<dbReference type="CDD" id="cd12571">
    <property type="entry name" value="RRM6_RBM19"/>
    <property type="match status" value="1"/>
</dbReference>
<feature type="region of interest" description="Disordered" evidence="7">
    <location>
        <begin position="152"/>
        <end position="201"/>
    </location>
</feature>
<dbReference type="GO" id="GO:0003729">
    <property type="term" value="F:mRNA binding"/>
    <property type="evidence" value="ECO:0007669"/>
    <property type="project" value="TreeGrafter"/>
</dbReference>
<dbReference type="PANTHER" id="PTHR48039:SF5">
    <property type="entry name" value="RNA-BINDING PROTEIN 28"/>
    <property type="match status" value="1"/>
</dbReference>
<protein>
    <recommendedName>
        <fullName evidence="8">RRM domain-containing protein</fullName>
    </recommendedName>
</protein>
<feature type="region of interest" description="Disordered" evidence="7">
    <location>
        <begin position="622"/>
        <end position="675"/>
    </location>
</feature>
<evidence type="ECO:0000256" key="7">
    <source>
        <dbReference type="SAM" id="MobiDB-lite"/>
    </source>
</evidence>
<evidence type="ECO:0000313" key="10">
    <source>
        <dbReference type="Proteomes" id="UP001378592"/>
    </source>
</evidence>
<evidence type="ECO:0000313" key="9">
    <source>
        <dbReference type="EMBL" id="KAK7869038.1"/>
    </source>
</evidence>
<dbReference type="PANTHER" id="PTHR48039">
    <property type="entry name" value="RNA-BINDING MOTIF PROTEIN 14B"/>
    <property type="match status" value="1"/>
</dbReference>
<dbReference type="PROSITE" id="PS50102">
    <property type="entry name" value="RRM"/>
    <property type="match status" value="5"/>
</dbReference>
<dbReference type="InterPro" id="IPR051945">
    <property type="entry name" value="RRM_MRD1_RNA_proc_ribogen"/>
</dbReference>
<feature type="domain" description="RRM" evidence="8">
    <location>
        <begin position="674"/>
        <end position="766"/>
    </location>
</feature>
<feature type="domain" description="RRM" evidence="8">
    <location>
        <begin position="2"/>
        <end position="79"/>
    </location>
</feature>
<name>A0AAN9Z5M9_9ORTH</name>
<comment type="subcellular location">
    <subcellularLocation>
        <location evidence="1">Nucleus</location>
    </subcellularLocation>
</comment>